<evidence type="ECO:0000313" key="1">
    <source>
        <dbReference type="EMBL" id="TAI47627.1"/>
    </source>
</evidence>
<reference evidence="1 2" key="1">
    <citation type="submission" date="2019-02" db="EMBL/GenBank/DDBJ databases">
        <title>Draft genome sequence of Muricauda sp. 176CP4-71.</title>
        <authorList>
            <person name="Park J.-S."/>
        </authorList>
    </citation>
    <scope>NUCLEOTIDE SEQUENCE [LARGE SCALE GENOMIC DNA]</scope>
    <source>
        <strain evidence="1 2">176CP4-71</strain>
    </source>
</reference>
<proteinExistence type="predicted"/>
<keyword evidence="2" id="KW-1185">Reference proteome</keyword>
<dbReference type="OrthoDB" id="1441069at2"/>
<dbReference type="NCBIfam" id="NF041200">
    <property type="entry name" value="mob_BfmA_Nterm"/>
    <property type="match status" value="1"/>
</dbReference>
<dbReference type="InterPro" id="IPR048012">
    <property type="entry name" value="BfmA-like_N"/>
</dbReference>
<dbReference type="EMBL" id="SGIU01000002">
    <property type="protein sequence ID" value="TAI47627.1"/>
    <property type="molecule type" value="Genomic_DNA"/>
</dbReference>
<dbReference type="Proteomes" id="UP000291981">
    <property type="component" value="Unassembled WGS sequence"/>
</dbReference>
<protein>
    <submittedName>
        <fullName evidence="1">Uncharacterized protein</fullName>
    </submittedName>
</protein>
<name>A0A4Q8QDK0_9FLAO</name>
<gene>
    <name evidence="1" type="ORF">EW142_13265</name>
</gene>
<evidence type="ECO:0000313" key="2">
    <source>
        <dbReference type="Proteomes" id="UP000291981"/>
    </source>
</evidence>
<organism evidence="1 2">
    <name type="scientific">Flagellimonas allohymeniacidonis</name>
    <dbReference type="NCBI Taxonomy" id="2517819"/>
    <lineage>
        <taxon>Bacteria</taxon>
        <taxon>Pseudomonadati</taxon>
        <taxon>Bacteroidota</taxon>
        <taxon>Flavobacteriia</taxon>
        <taxon>Flavobacteriales</taxon>
        <taxon>Flavobacteriaceae</taxon>
        <taxon>Flagellimonas</taxon>
    </lineage>
</organism>
<accession>A0A4Q8QDK0</accession>
<comment type="caution">
    <text evidence="1">The sequence shown here is derived from an EMBL/GenBank/DDBJ whole genome shotgun (WGS) entry which is preliminary data.</text>
</comment>
<dbReference type="AlphaFoldDB" id="A0A4Q8QDK0"/>
<sequence>MKKMDGFGTIRLHHRTIKRFRRFSRKITKSYSETLESVMDFFEWHGISPSSKFPKRVDEDGEKTRKRINALIAIVRDIEKTQTLPTNTMLLALFGQHEIVKKRREPKRVEKKFQKMTKEEWNKLEGMIPKERLSQLEEKYKGEKEEVLQFLSKVKLVKPRFGNSYWTIDTNATELGLLKKRMRKDY</sequence>